<dbReference type="Gene3D" id="3.60.21.10">
    <property type="match status" value="1"/>
</dbReference>
<evidence type="ECO:0000313" key="6">
    <source>
        <dbReference type="Proteomes" id="UP000316371"/>
    </source>
</evidence>
<evidence type="ECO:0000256" key="2">
    <source>
        <dbReference type="ARBA" id="ARBA00022801"/>
    </source>
</evidence>
<keyword evidence="6" id="KW-1185">Reference proteome</keyword>
<accession>A0A553E939</accession>
<feature type="domain" description="Calcineurin-like phosphoesterase" evidence="3">
    <location>
        <begin position="74"/>
        <end position="315"/>
    </location>
</feature>
<evidence type="ECO:0000259" key="3">
    <source>
        <dbReference type="Pfam" id="PF00149"/>
    </source>
</evidence>
<comment type="caution">
    <text evidence="5">The sequence shown here is derived from an EMBL/GenBank/DDBJ whole genome shotgun (WGS) entry which is preliminary data.</text>
</comment>
<dbReference type="InterPro" id="IPR004843">
    <property type="entry name" value="Calcineurin-like_PHP"/>
</dbReference>
<dbReference type="InterPro" id="IPR005565">
    <property type="entry name" value="Hemolysn_activator_HlyB_C"/>
</dbReference>
<dbReference type="AlphaFoldDB" id="A0A553E939"/>
<dbReference type="InterPro" id="IPR029052">
    <property type="entry name" value="Metallo-depent_PP-like"/>
</dbReference>
<sequence>MELFWNKIFIGAKSTYLTLLAIFIFQSCATHHAQFGKSSHTEATTNGEDTARIAHTFYLIGDAGNADEVLPQQTLNLLTTRLGKANKNSTLLFLGDNIYPKGMPNNDNPKARKIAETKLNNQLKLTDNFKGNTIFIPGNHDWYSGIKGLERQSKIVTTYLKDKKSFLPQKNGPIESVKINSNLLLIAIDSQWFLEDWDKNPTINEDVDIKTREDFFDALEDLLNKNKDKNVVLAMHHPLMSNGTHGGQFSVAKQLFPLEQKIPLPVVGSFINILRKTSGISPQDIQNKQYTIFVKRIKTLLQSYTNVVVVSGHDHNLQYIDHDNVKQIISGAGSKSEAAKAVFPNDFSYGGNGYVALSIYENGGAKAAFYGNAHQNEKLLFETTILPSNEVFVPLPTNSFPKTTTATIYSAKQTQKNGFYRFLFGTHFRKVYSTPVTVPTATLDTLYGGLQPKRAGGGHQSNSLQLVDKDGKEYVMRALKKSATRFLQSVAFKDQYVVTDFENTYAEDFLFDFYTTSHPYTPFAVGNLAEKIGVYHTNPKLFYIPKHNALKGFNATYGNELYLLEERPSDSQKAGELFDNPNKIISTEDVLKNLHKDEKYKIDENAYIKARLFDMLIGDWDRHSDQWRWSEFKDGDNKIYKPIPKDRDQAFNKYDGNLLSLLMKMPALRHMQTFDADIKNVKWFNREPYPQDLALLKTAVEKDWIVQAKYIQDNLSDAAIDRAFDNLPKEVQDATIEKIKAQLKVRKLQLQRYAKEYYAVLQKTVLIVGTNKKDKFILSSPAKNQLEVAVYSIKKDTTTLVYTKKFTAPKTKTVWIYGLDNEDTFEVKDNSKSGITVRLLGGADPDTYTINNGKQVVVYDFKTKKNTFEIDAKTRKILTDDYETNFYNYEKPKYNAIAGLPFGGYNPDDGVKLGFISSYTVNRFKQNPFTQKHILTANYFFATNGFELLYTAHFPKTIGKWNLDLETKYTSPNFTINYFGYGNETLNEDDIYGMDYNRVRLRTLKIAPTIKKMGRMGSEIALATTFERITVAATENRFVNVPGTVNPAVFDRQKFAGATLKYSFENYDLPAFPSMGFGFSVMGSWKMNTDLTQQNFAALESKINFNHQLDRNGKIVLATIIKSKILFNDNFEFYQGAALGGDYDLRGYRNERFLGKQSFYQSMDIRWSIGQIKRSVIPMSYGILGGVDYGRVWTTNDQSRRWHNAIGGGVWLNALNVVTARITYFKSPEEEARISFGLGFGF</sequence>
<gene>
    <name evidence="5" type="ORF">FNW21_04400</name>
</gene>
<reference evidence="5 6" key="1">
    <citation type="submission" date="2019-07" db="EMBL/GenBank/DDBJ databases">
        <title>Novel species of Flavobacterium.</title>
        <authorList>
            <person name="Liu Q."/>
            <person name="Xin Y.-H."/>
        </authorList>
    </citation>
    <scope>NUCLEOTIDE SEQUENCE [LARGE SCALE GENOMIC DNA]</scope>
    <source>
        <strain evidence="5 6">LB1R34</strain>
    </source>
</reference>
<proteinExistence type="predicted"/>
<dbReference type="PROSITE" id="PS51257">
    <property type="entry name" value="PROKAR_LIPOPROTEIN"/>
    <property type="match status" value="1"/>
</dbReference>
<evidence type="ECO:0000259" key="4">
    <source>
        <dbReference type="Pfam" id="PF03865"/>
    </source>
</evidence>
<protein>
    <submittedName>
        <fullName evidence="5">Metallophosphoesterase</fullName>
    </submittedName>
</protein>
<name>A0A553E939_9FLAO</name>
<dbReference type="SUPFAM" id="SSF56300">
    <property type="entry name" value="Metallo-dependent phosphatases"/>
    <property type="match status" value="1"/>
</dbReference>
<evidence type="ECO:0000313" key="5">
    <source>
        <dbReference type="EMBL" id="TRX41343.1"/>
    </source>
</evidence>
<dbReference type="RefSeq" id="WP_144255531.1">
    <property type="nucleotide sequence ID" value="NZ_VJZT01000003.1"/>
</dbReference>
<feature type="domain" description="Haemolysin activator HlyB C-terminal" evidence="4">
    <location>
        <begin position="1076"/>
        <end position="1208"/>
    </location>
</feature>
<dbReference type="EMBL" id="VJZT01000003">
    <property type="protein sequence ID" value="TRX41343.1"/>
    <property type="molecule type" value="Genomic_DNA"/>
</dbReference>
<evidence type="ECO:0000256" key="1">
    <source>
        <dbReference type="ARBA" id="ARBA00022729"/>
    </source>
</evidence>
<dbReference type="OrthoDB" id="333971at2"/>
<dbReference type="InterPro" id="IPR051558">
    <property type="entry name" value="Metallophosphoesterase_PAP"/>
</dbReference>
<dbReference type="Proteomes" id="UP000316371">
    <property type="component" value="Unassembled WGS sequence"/>
</dbReference>
<dbReference type="PANTHER" id="PTHR10161">
    <property type="entry name" value="TARTRATE-RESISTANT ACID PHOSPHATASE TYPE 5"/>
    <property type="match status" value="1"/>
</dbReference>
<dbReference type="Pfam" id="PF00149">
    <property type="entry name" value="Metallophos"/>
    <property type="match status" value="1"/>
</dbReference>
<dbReference type="GO" id="GO:0016787">
    <property type="term" value="F:hydrolase activity"/>
    <property type="evidence" value="ECO:0007669"/>
    <property type="project" value="UniProtKB-KW"/>
</dbReference>
<keyword evidence="2" id="KW-0378">Hydrolase</keyword>
<keyword evidence="1" id="KW-0732">Signal</keyword>
<dbReference type="PANTHER" id="PTHR10161:SF14">
    <property type="entry name" value="TARTRATE-RESISTANT ACID PHOSPHATASE TYPE 5"/>
    <property type="match status" value="1"/>
</dbReference>
<dbReference type="Pfam" id="PF03865">
    <property type="entry name" value="ShlB"/>
    <property type="match status" value="1"/>
</dbReference>
<organism evidence="5 6">
    <name type="scientific">Flavobacterium restrictum</name>
    <dbReference type="NCBI Taxonomy" id="2594428"/>
    <lineage>
        <taxon>Bacteria</taxon>
        <taxon>Pseudomonadati</taxon>
        <taxon>Bacteroidota</taxon>
        <taxon>Flavobacteriia</taxon>
        <taxon>Flavobacteriales</taxon>
        <taxon>Flavobacteriaceae</taxon>
        <taxon>Flavobacterium</taxon>
    </lineage>
</organism>